<feature type="non-terminal residue" evidence="1">
    <location>
        <position position="1"/>
    </location>
</feature>
<protein>
    <recommendedName>
        <fullName evidence="2">Thioesterase domain-containing protein</fullName>
    </recommendedName>
</protein>
<dbReference type="EMBL" id="UINC01061076">
    <property type="protein sequence ID" value="SVB86264.1"/>
    <property type="molecule type" value="Genomic_DNA"/>
</dbReference>
<evidence type="ECO:0000313" key="1">
    <source>
        <dbReference type="EMBL" id="SVB86264.1"/>
    </source>
</evidence>
<proteinExistence type="predicted"/>
<dbReference type="AlphaFoldDB" id="A0A382HG17"/>
<accession>A0A382HG17</accession>
<gene>
    <name evidence="1" type="ORF">METZ01_LOCUS239118</name>
</gene>
<reference evidence="1" key="1">
    <citation type="submission" date="2018-05" db="EMBL/GenBank/DDBJ databases">
        <authorList>
            <person name="Lanie J.A."/>
            <person name="Ng W.-L."/>
            <person name="Kazmierczak K.M."/>
            <person name="Andrzejewski T.M."/>
            <person name="Davidsen T.M."/>
            <person name="Wayne K.J."/>
            <person name="Tettelin H."/>
            <person name="Glass J.I."/>
            <person name="Rusch D."/>
            <person name="Podicherti R."/>
            <person name="Tsui H.-C.T."/>
            <person name="Winkler M.E."/>
        </authorList>
    </citation>
    <scope>NUCLEOTIDE SEQUENCE</scope>
</reference>
<dbReference type="Pfam" id="PF13279">
    <property type="entry name" value="4HBT_2"/>
    <property type="match status" value="1"/>
</dbReference>
<dbReference type="Gene3D" id="3.10.129.10">
    <property type="entry name" value="Hotdog Thioesterase"/>
    <property type="match status" value="1"/>
</dbReference>
<evidence type="ECO:0008006" key="2">
    <source>
        <dbReference type="Google" id="ProtNLM"/>
    </source>
</evidence>
<organism evidence="1">
    <name type="scientific">marine metagenome</name>
    <dbReference type="NCBI Taxonomy" id="408172"/>
    <lineage>
        <taxon>unclassified sequences</taxon>
        <taxon>metagenomes</taxon>
        <taxon>ecological metagenomes</taxon>
    </lineage>
</organism>
<sequence>LGSMEVNYHFQVNHPAELEIGHRICRVGSKSFDMIAAIFIKNEVEPVCTTLFKMVSYSYIKDSTIPVPDIIRDNCRPL</sequence>
<dbReference type="InterPro" id="IPR029069">
    <property type="entry name" value="HotDog_dom_sf"/>
</dbReference>
<dbReference type="SUPFAM" id="SSF54637">
    <property type="entry name" value="Thioesterase/thiol ester dehydrase-isomerase"/>
    <property type="match status" value="1"/>
</dbReference>
<name>A0A382HG17_9ZZZZ</name>